<dbReference type="Proteomes" id="UP000738826">
    <property type="component" value="Unassembled WGS sequence"/>
</dbReference>
<name>A0A8J8CJC7_9ARCH</name>
<protein>
    <recommendedName>
        <fullName evidence="4">AttH domain-containing protein</fullName>
    </recommendedName>
</protein>
<gene>
    <name evidence="2" type="ORF">GW779_05640</name>
    <name evidence="1" type="ORF">GW910_05565</name>
</gene>
<accession>A0A8J8CJC7</accession>
<dbReference type="EMBL" id="JAACVF010000151">
    <property type="protein sequence ID" value="NCN65510.1"/>
    <property type="molecule type" value="Genomic_DNA"/>
</dbReference>
<evidence type="ECO:0000313" key="1">
    <source>
        <dbReference type="EMBL" id="NCN65510.1"/>
    </source>
</evidence>
<reference evidence="2" key="1">
    <citation type="submission" date="2019-11" db="EMBL/GenBank/DDBJ databases">
        <title>Lipid analysis of CO2-rich subsurface aquifers suggests an autotrophy-based deep biosphere with lysolipids enriched in CPR bacteria.</title>
        <authorList>
            <person name="Probst A.J."/>
            <person name="Elling F.J."/>
            <person name="Castelle C.J."/>
            <person name="Zhu Q."/>
            <person name="Elvert M."/>
            <person name="Birarda G."/>
            <person name="Holman H.-Y."/>
            <person name="Lane K.R."/>
            <person name="Ladd B."/>
            <person name="Ryan M.C."/>
            <person name="Woyke T."/>
            <person name="Hinrichs K.-U."/>
            <person name="Banfield J.F."/>
        </authorList>
    </citation>
    <scope>NUCLEOTIDE SEQUENCE</scope>
    <source>
        <strain evidence="1">CG_2015-01_33_1645</strain>
        <strain evidence="2">CG_2015-04_33_537</strain>
    </source>
</reference>
<dbReference type="Proteomes" id="UP000768163">
    <property type="component" value="Unassembled WGS sequence"/>
</dbReference>
<proteinExistence type="predicted"/>
<comment type="caution">
    <text evidence="2">The sequence shown here is derived from an EMBL/GenBank/DDBJ whole genome shotgun (WGS) entry which is preliminary data.</text>
</comment>
<evidence type="ECO:0008006" key="4">
    <source>
        <dbReference type="Google" id="ProtNLM"/>
    </source>
</evidence>
<dbReference type="AlphaFoldDB" id="A0A8J8CJC7"/>
<organism evidence="2 3">
    <name type="scientific">Candidatus Altarchaeum hamiconexum</name>
    <dbReference type="NCBI Taxonomy" id="1803513"/>
    <lineage>
        <taxon>Archaea</taxon>
        <taxon>Candidatus Altarchaeota</taxon>
        <taxon>Candidatus Altiarchaeia</taxon>
        <taxon>Candidatus Altarchaeales</taxon>
        <taxon>Candidatus Altarchaeaceae</taxon>
        <taxon>Candidatus Altarchaeum</taxon>
    </lineage>
</organism>
<dbReference type="EMBL" id="JAACQH010000118">
    <property type="protein sequence ID" value="NCS91865.1"/>
    <property type="molecule type" value="Genomic_DNA"/>
</dbReference>
<evidence type="ECO:0000313" key="3">
    <source>
        <dbReference type="Proteomes" id="UP000738826"/>
    </source>
</evidence>
<evidence type="ECO:0000313" key="2">
    <source>
        <dbReference type="EMBL" id="NCS91865.1"/>
    </source>
</evidence>
<sequence>MADENKKITDYLFNTADNYIRILSDIEKRYLKEKIKQINSKYNSLVELKKTKTSAQEIDPVFFCFEDLPPTGKEYWFMTYVSTKPKDKRQLLVMFGHTSESIKVNNKEIIFRKCEGRNGYITVWGYTDRKNLILEDKCSISINSDGIMVSSKQNNVHYNGKFPDYSFTLSKRNKEIANFKITKPEDNSKSFEFNKYFKLLAGFALINMYFDFTGTLNGENFTGKCYVQKVVVIGPFVPWYWGRIVFSDGSVLTYFEPRIEILLFEHKIRSVLEFYDNSKDKTYLFKNLSIKKSGKKNQQWLITADKGKISVSLKAYASHKFIFEKIGLFTYIEYLCEVGNISIEGIETDTKNLCSGFGLIEDARGYIL</sequence>